<dbReference type="RefSeq" id="XP_045954730.1">
    <property type="nucleotide sequence ID" value="XM_046100722.1"/>
</dbReference>
<feature type="compositionally biased region" description="Low complexity" evidence="1">
    <location>
        <begin position="10"/>
        <end position="22"/>
    </location>
</feature>
<evidence type="ECO:0000313" key="3">
    <source>
        <dbReference type="Proteomes" id="UP000758603"/>
    </source>
</evidence>
<accession>A0A9P8UE18</accession>
<evidence type="ECO:0000313" key="2">
    <source>
        <dbReference type="EMBL" id="KAH6648218.1"/>
    </source>
</evidence>
<dbReference type="OrthoDB" id="3501153at2759"/>
<sequence>MWSYRKNSSRTRLSSDSSQGSDVTAPKYAYFEKLPFSWLRDLRDVWKSHPWILLKDTLLLGFAIPGIVATLHYAFSTGTTAPFQQEQSAVITTSRSCNYGNSVAEARSMGCVYDSLATAWLPQYCRDIELTAEFERSGHGPTGRTQTTPKRFL</sequence>
<comment type="caution">
    <text evidence="2">The sequence shown here is derived from an EMBL/GenBank/DDBJ whole genome shotgun (WGS) entry which is preliminary data.</text>
</comment>
<dbReference type="EMBL" id="JAGPXC010000008">
    <property type="protein sequence ID" value="KAH6648218.1"/>
    <property type="molecule type" value="Genomic_DNA"/>
</dbReference>
<proteinExistence type="predicted"/>
<organism evidence="2 3">
    <name type="scientific">Truncatella angustata</name>
    <dbReference type="NCBI Taxonomy" id="152316"/>
    <lineage>
        <taxon>Eukaryota</taxon>
        <taxon>Fungi</taxon>
        <taxon>Dikarya</taxon>
        <taxon>Ascomycota</taxon>
        <taxon>Pezizomycotina</taxon>
        <taxon>Sordariomycetes</taxon>
        <taxon>Xylariomycetidae</taxon>
        <taxon>Amphisphaeriales</taxon>
        <taxon>Sporocadaceae</taxon>
        <taxon>Truncatella</taxon>
    </lineage>
</organism>
<gene>
    <name evidence="2" type="ORF">BKA67DRAFT_540026</name>
</gene>
<evidence type="ECO:0000256" key="1">
    <source>
        <dbReference type="SAM" id="MobiDB-lite"/>
    </source>
</evidence>
<reference evidence="2" key="1">
    <citation type="journal article" date="2021" name="Nat. Commun.">
        <title>Genetic determinants of endophytism in the Arabidopsis root mycobiome.</title>
        <authorList>
            <person name="Mesny F."/>
            <person name="Miyauchi S."/>
            <person name="Thiergart T."/>
            <person name="Pickel B."/>
            <person name="Atanasova L."/>
            <person name="Karlsson M."/>
            <person name="Huettel B."/>
            <person name="Barry K.W."/>
            <person name="Haridas S."/>
            <person name="Chen C."/>
            <person name="Bauer D."/>
            <person name="Andreopoulos W."/>
            <person name="Pangilinan J."/>
            <person name="LaButti K."/>
            <person name="Riley R."/>
            <person name="Lipzen A."/>
            <person name="Clum A."/>
            <person name="Drula E."/>
            <person name="Henrissat B."/>
            <person name="Kohler A."/>
            <person name="Grigoriev I.V."/>
            <person name="Martin F.M."/>
            <person name="Hacquard S."/>
        </authorList>
    </citation>
    <scope>NUCLEOTIDE SEQUENCE</scope>
    <source>
        <strain evidence="2">MPI-SDFR-AT-0073</strain>
    </source>
</reference>
<dbReference type="InterPro" id="IPR053008">
    <property type="entry name" value="Phomopsin_biosynth_assoc"/>
</dbReference>
<protein>
    <submittedName>
        <fullName evidence="2">Uncharacterized protein</fullName>
    </submittedName>
</protein>
<keyword evidence="3" id="KW-1185">Reference proteome</keyword>
<name>A0A9P8UE18_9PEZI</name>
<dbReference type="AlphaFoldDB" id="A0A9P8UE18"/>
<dbReference type="PANTHER" id="PTHR35896:SF3">
    <property type="entry name" value="MAJOR FACILITATOR SUPERFAMILY TRANSPORTER"/>
    <property type="match status" value="1"/>
</dbReference>
<dbReference type="Proteomes" id="UP000758603">
    <property type="component" value="Unassembled WGS sequence"/>
</dbReference>
<dbReference type="PANTHER" id="PTHR35896">
    <property type="entry name" value="IG-LIKE DOMAIN-CONTAINING PROTEIN"/>
    <property type="match status" value="1"/>
</dbReference>
<dbReference type="GeneID" id="70129614"/>
<feature type="region of interest" description="Disordered" evidence="1">
    <location>
        <begin position="1"/>
        <end position="22"/>
    </location>
</feature>